<gene>
    <name evidence="2" type="ORF">ILYODFUR_034712</name>
</gene>
<feature type="signal peptide" evidence="1">
    <location>
        <begin position="1"/>
        <end position="25"/>
    </location>
</feature>
<keyword evidence="1" id="KW-0732">Signal</keyword>
<protein>
    <submittedName>
        <fullName evidence="2">Uncharacterized protein</fullName>
    </submittedName>
</protein>
<sequence>MTLMSVCQQRVIIALSLLPATPGTCVEEVTMLEYGVFIQTVTSREVHCYSSCSWAELANGLDPYEHSEWTTNLNELPGITLSDVFGYIVCAVSPYAYEQFRNYMSPEAHLHFTNGWVQDLQIFRVNDHKTI</sequence>
<evidence type="ECO:0000313" key="2">
    <source>
        <dbReference type="EMBL" id="MEQ2249939.1"/>
    </source>
</evidence>
<dbReference type="Proteomes" id="UP001482620">
    <property type="component" value="Unassembled WGS sequence"/>
</dbReference>
<comment type="caution">
    <text evidence="2">The sequence shown here is derived from an EMBL/GenBank/DDBJ whole genome shotgun (WGS) entry which is preliminary data.</text>
</comment>
<keyword evidence="3" id="KW-1185">Reference proteome</keyword>
<organism evidence="2 3">
    <name type="scientific">Ilyodon furcidens</name>
    <name type="common">goldbreast splitfin</name>
    <dbReference type="NCBI Taxonomy" id="33524"/>
    <lineage>
        <taxon>Eukaryota</taxon>
        <taxon>Metazoa</taxon>
        <taxon>Chordata</taxon>
        <taxon>Craniata</taxon>
        <taxon>Vertebrata</taxon>
        <taxon>Euteleostomi</taxon>
        <taxon>Actinopterygii</taxon>
        <taxon>Neopterygii</taxon>
        <taxon>Teleostei</taxon>
        <taxon>Neoteleostei</taxon>
        <taxon>Acanthomorphata</taxon>
        <taxon>Ovalentaria</taxon>
        <taxon>Atherinomorphae</taxon>
        <taxon>Cyprinodontiformes</taxon>
        <taxon>Goodeidae</taxon>
        <taxon>Ilyodon</taxon>
    </lineage>
</organism>
<dbReference type="EMBL" id="JAHRIQ010087446">
    <property type="protein sequence ID" value="MEQ2249939.1"/>
    <property type="molecule type" value="Genomic_DNA"/>
</dbReference>
<reference evidence="2 3" key="1">
    <citation type="submission" date="2021-06" db="EMBL/GenBank/DDBJ databases">
        <authorList>
            <person name="Palmer J.M."/>
        </authorList>
    </citation>
    <scope>NUCLEOTIDE SEQUENCE [LARGE SCALE GENOMIC DNA]</scope>
    <source>
        <strain evidence="3">if_2019</strain>
        <tissue evidence="2">Muscle</tissue>
    </source>
</reference>
<proteinExistence type="predicted"/>
<name>A0ABV0UYM2_9TELE</name>
<accession>A0ABV0UYM2</accession>
<feature type="chain" id="PRO_5046986111" evidence="1">
    <location>
        <begin position="26"/>
        <end position="131"/>
    </location>
</feature>
<evidence type="ECO:0000313" key="3">
    <source>
        <dbReference type="Proteomes" id="UP001482620"/>
    </source>
</evidence>
<evidence type="ECO:0000256" key="1">
    <source>
        <dbReference type="SAM" id="SignalP"/>
    </source>
</evidence>
<feature type="non-terminal residue" evidence="2">
    <location>
        <position position="131"/>
    </location>
</feature>